<sequence length="90" mass="10261">MSVHKDITKHSSKQNQLVQQFMILDEHRERAIDEAVQLCLNEQPFTTDAINQVTNEINVLARQGVVPQRKLVTIEMVKEYAAKLNEPGCS</sequence>
<evidence type="ECO:0000313" key="2">
    <source>
        <dbReference type="Proteomes" id="UP000252118"/>
    </source>
</evidence>
<gene>
    <name evidence="1" type="ORF">DET59_11073</name>
</gene>
<reference evidence="1 2" key="1">
    <citation type="submission" date="2018-06" db="EMBL/GenBank/DDBJ databases">
        <title>Freshwater and sediment microbial communities from various areas in North America, analyzing microbe dynamics in response to fracking.</title>
        <authorList>
            <person name="Lamendella R."/>
        </authorList>
    </citation>
    <scope>NUCLEOTIDE SEQUENCE [LARGE SCALE GENOMIC DNA]</scope>
    <source>
        <strain evidence="1 2">97B</strain>
    </source>
</reference>
<dbReference type="RefSeq" id="WP_181778161.1">
    <property type="nucleotide sequence ID" value="NZ_QNRJ01000010.1"/>
</dbReference>
<dbReference type="Pfam" id="PF10752">
    <property type="entry name" value="DUF2533"/>
    <property type="match status" value="1"/>
</dbReference>
<accession>A0A366ENA9</accession>
<proteinExistence type="predicted"/>
<dbReference type="Proteomes" id="UP000252118">
    <property type="component" value="Unassembled WGS sequence"/>
</dbReference>
<dbReference type="AlphaFoldDB" id="A0A366ENA9"/>
<evidence type="ECO:0000313" key="1">
    <source>
        <dbReference type="EMBL" id="RBP03190.1"/>
    </source>
</evidence>
<name>A0A366ENA9_9BACI</name>
<dbReference type="EMBL" id="QNRJ01000010">
    <property type="protein sequence ID" value="RBP03190.1"/>
    <property type="molecule type" value="Genomic_DNA"/>
</dbReference>
<protein>
    <submittedName>
        <fullName evidence="1">Uncharacterized protein DUF2533</fullName>
    </submittedName>
</protein>
<dbReference type="InterPro" id="IPR019688">
    <property type="entry name" value="DUF2533"/>
</dbReference>
<comment type="caution">
    <text evidence="1">The sequence shown here is derived from an EMBL/GenBank/DDBJ whole genome shotgun (WGS) entry which is preliminary data.</text>
</comment>
<organism evidence="1 2">
    <name type="scientific">Rossellomorea aquimaris</name>
    <dbReference type="NCBI Taxonomy" id="189382"/>
    <lineage>
        <taxon>Bacteria</taxon>
        <taxon>Bacillati</taxon>
        <taxon>Bacillota</taxon>
        <taxon>Bacilli</taxon>
        <taxon>Bacillales</taxon>
        <taxon>Bacillaceae</taxon>
        <taxon>Rossellomorea</taxon>
    </lineage>
</organism>